<dbReference type="Proteomes" id="UP000887540">
    <property type="component" value="Unplaced"/>
</dbReference>
<keyword evidence="1" id="KW-0862">Zinc</keyword>
<keyword evidence="1" id="KW-0863">Zinc-finger</keyword>
<feature type="domain" description="SWIM-type" evidence="3">
    <location>
        <begin position="31"/>
        <end position="69"/>
    </location>
</feature>
<keyword evidence="1" id="KW-0479">Metal-binding</keyword>
<evidence type="ECO:0000256" key="1">
    <source>
        <dbReference type="PROSITE-ProRule" id="PRU00325"/>
    </source>
</evidence>
<protein>
    <submittedName>
        <fullName evidence="5">SWIM-type domain-containing protein</fullName>
    </submittedName>
</protein>
<dbReference type="AlphaFoldDB" id="A0A914DG03"/>
<name>A0A914DG03_9BILA</name>
<keyword evidence="4" id="KW-1185">Reference proteome</keyword>
<sequence length="101" mass="12081">MEATEDYYENWLNIFCRNQATTWKYYQNHRFMINIIRKDYLPGFYFCSCSRGFKRYPCKHSLLAMVEDGKIEVPEEIASQDLGRKRTSGRPKKLGRALEKE</sequence>
<evidence type="ECO:0000256" key="2">
    <source>
        <dbReference type="SAM" id="MobiDB-lite"/>
    </source>
</evidence>
<evidence type="ECO:0000313" key="4">
    <source>
        <dbReference type="Proteomes" id="UP000887540"/>
    </source>
</evidence>
<feature type="compositionally biased region" description="Basic residues" evidence="2">
    <location>
        <begin position="85"/>
        <end position="95"/>
    </location>
</feature>
<feature type="region of interest" description="Disordered" evidence="2">
    <location>
        <begin position="80"/>
        <end position="101"/>
    </location>
</feature>
<dbReference type="GO" id="GO:0008270">
    <property type="term" value="F:zinc ion binding"/>
    <property type="evidence" value="ECO:0007669"/>
    <property type="project" value="UniProtKB-KW"/>
</dbReference>
<organism evidence="4 5">
    <name type="scientific">Acrobeloides nanus</name>
    <dbReference type="NCBI Taxonomy" id="290746"/>
    <lineage>
        <taxon>Eukaryota</taxon>
        <taxon>Metazoa</taxon>
        <taxon>Ecdysozoa</taxon>
        <taxon>Nematoda</taxon>
        <taxon>Chromadorea</taxon>
        <taxon>Rhabditida</taxon>
        <taxon>Tylenchina</taxon>
        <taxon>Cephalobomorpha</taxon>
        <taxon>Cephaloboidea</taxon>
        <taxon>Cephalobidae</taxon>
        <taxon>Acrobeloides</taxon>
    </lineage>
</organism>
<reference evidence="5" key="1">
    <citation type="submission" date="2022-11" db="UniProtKB">
        <authorList>
            <consortium name="WormBaseParasite"/>
        </authorList>
    </citation>
    <scope>IDENTIFICATION</scope>
</reference>
<dbReference type="PROSITE" id="PS50966">
    <property type="entry name" value="ZF_SWIM"/>
    <property type="match status" value="1"/>
</dbReference>
<evidence type="ECO:0000259" key="3">
    <source>
        <dbReference type="PROSITE" id="PS50966"/>
    </source>
</evidence>
<dbReference type="InterPro" id="IPR007527">
    <property type="entry name" value="Znf_SWIM"/>
</dbReference>
<evidence type="ECO:0000313" key="5">
    <source>
        <dbReference type="WBParaSite" id="ACRNAN_scaffold25033.g11643.t1"/>
    </source>
</evidence>
<dbReference type="WBParaSite" id="ACRNAN_scaffold25033.g11643.t1">
    <property type="protein sequence ID" value="ACRNAN_scaffold25033.g11643.t1"/>
    <property type="gene ID" value="ACRNAN_scaffold25033.g11643"/>
</dbReference>
<accession>A0A914DG03</accession>
<proteinExistence type="predicted"/>